<evidence type="ECO:0000256" key="5">
    <source>
        <dbReference type="SAM" id="Phobius"/>
    </source>
</evidence>
<name>A0A4R3MWU2_9GAMM</name>
<dbReference type="GO" id="GO:0000271">
    <property type="term" value="P:polysaccharide biosynthetic process"/>
    <property type="evidence" value="ECO:0007669"/>
    <property type="project" value="InterPro"/>
</dbReference>
<evidence type="ECO:0000313" key="8">
    <source>
        <dbReference type="Proteomes" id="UP000295717"/>
    </source>
</evidence>
<accession>A0A4R3MWU2</accession>
<sequence length="166" mass="18326">MLKPRSFLTSLTSHIPPGQFGRYLVVGIWNTVFGYGMFALFTALLASYIPASYLAASLLSSVLNITVSFLGYKWFVFKTKGHYFTEWARCLIIYSGSILLGLALLPPSVFVVAYLTDNPHAAPYIAGALLLATQVILSFFGHKMFTFRNGVAAATSMEYGNFRGRQ</sequence>
<dbReference type="GO" id="GO:0016020">
    <property type="term" value="C:membrane"/>
    <property type="evidence" value="ECO:0007669"/>
    <property type="project" value="UniProtKB-SubCell"/>
</dbReference>
<evidence type="ECO:0000256" key="4">
    <source>
        <dbReference type="ARBA" id="ARBA00023136"/>
    </source>
</evidence>
<feature type="domain" description="GtrA/DPMS transmembrane" evidence="6">
    <location>
        <begin position="22"/>
        <end position="147"/>
    </location>
</feature>
<evidence type="ECO:0000256" key="2">
    <source>
        <dbReference type="ARBA" id="ARBA00022692"/>
    </source>
</evidence>
<comment type="caution">
    <text evidence="7">The sequence shown here is derived from an EMBL/GenBank/DDBJ whole genome shotgun (WGS) entry which is preliminary data.</text>
</comment>
<evidence type="ECO:0000256" key="1">
    <source>
        <dbReference type="ARBA" id="ARBA00004141"/>
    </source>
</evidence>
<keyword evidence="2 5" id="KW-0812">Transmembrane</keyword>
<proteinExistence type="predicted"/>
<feature type="transmembrane region" description="Helical" evidence="5">
    <location>
        <begin position="121"/>
        <end position="140"/>
    </location>
</feature>
<feature type="transmembrane region" description="Helical" evidence="5">
    <location>
        <begin position="51"/>
        <end position="70"/>
    </location>
</feature>
<dbReference type="AlphaFoldDB" id="A0A4R3MWU2"/>
<evidence type="ECO:0000313" key="7">
    <source>
        <dbReference type="EMBL" id="TCT20217.1"/>
    </source>
</evidence>
<keyword evidence="8" id="KW-1185">Reference proteome</keyword>
<dbReference type="Pfam" id="PF04138">
    <property type="entry name" value="GtrA_DPMS_TM"/>
    <property type="match status" value="1"/>
</dbReference>
<dbReference type="Proteomes" id="UP000295717">
    <property type="component" value="Unassembled WGS sequence"/>
</dbReference>
<gene>
    <name evidence="7" type="ORF">EDC35_106144</name>
</gene>
<protein>
    <submittedName>
        <fullName evidence="7">Putative flippase GtrA</fullName>
    </submittedName>
</protein>
<keyword evidence="3 5" id="KW-1133">Transmembrane helix</keyword>
<evidence type="ECO:0000256" key="3">
    <source>
        <dbReference type="ARBA" id="ARBA00022989"/>
    </source>
</evidence>
<comment type="subcellular location">
    <subcellularLocation>
        <location evidence="1">Membrane</location>
        <topology evidence="1">Multi-pass membrane protein</topology>
    </subcellularLocation>
</comment>
<dbReference type="OrthoDB" id="9811884at2"/>
<dbReference type="InterPro" id="IPR007267">
    <property type="entry name" value="GtrA_DPMS_TM"/>
</dbReference>
<organism evidence="7 8">
    <name type="scientific">Thiobaca trueperi</name>
    <dbReference type="NCBI Taxonomy" id="127458"/>
    <lineage>
        <taxon>Bacteria</taxon>
        <taxon>Pseudomonadati</taxon>
        <taxon>Pseudomonadota</taxon>
        <taxon>Gammaproteobacteria</taxon>
        <taxon>Chromatiales</taxon>
        <taxon>Chromatiaceae</taxon>
        <taxon>Thiobaca</taxon>
    </lineage>
</organism>
<feature type="transmembrane region" description="Helical" evidence="5">
    <location>
        <begin position="91"/>
        <end position="115"/>
    </location>
</feature>
<evidence type="ECO:0000259" key="6">
    <source>
        <dbReference type="Pfam" id="PF04138"/>
    </source>
</evidence>
<dbReference type="RefSeq" id="WP_132977612.1">
    <property type="nucleotide sequence ID" value="NZ_SMAO01000006.1"/>
</dbReference>
<feature type="transmembrane region" description="Helical" evidence="5">
    <location>
        <begin position="20"/>
        <end position="45"/>
    </location>
</feature>
<keyword evidence="4 5" id="KW-0472">Membrane</keyword>
<reference evidence="7 8" key="1">
    <citation type="submission" date="2019-03" db="EMBL/GenBank/DDBJ databases">
        <title>Genomic Encyclopedia of Type Strains, Phase IV (KMG-IV): sequencing the most valuable type-strain genomes for metagenomic binning, comparative biology and taxonomic classification.</title>
        <authorList>
            <person name="Goeker M."/>
        </authorList>
    </citation>
    <scope>NUCLEOTIDE SEQUENCE [LARGE SCALE GENOMIC DNA]</scope>
    <source>
        <strain evidence="7 8">DSM 13587</strain>
    </source>
</reference>
<dbReference type="EMBL" id="SMAO01000006">
    <property type="protein sequence ID" value="TCT20217.1"/>
    <property type="molecule type" value="Genomic_DNA"/>
</dbReference>